<name>A0A7J3MZL0_9CREN</name>
<evidence type="ECO:0000313" key="2">
    <source>
        <dbReference type="EMBL" id="HGT98951.1"/>
    </source>
</evidence>
<dbReference type="AlphaFoldDB" id="A0A7J3MZL0"/>
<reference evidence="2" key="1">
    <citation type="journal article" date="2020" name="mSystems">
        <title>Genome- and Community-Level Interaction Insights into Carbon Utilization and Element Cycling Functions of Hydrothermarchaeota in Hydrothermal Sediment.</title>
        <authorList>
            <person name="Zhou Z."/>
            <person name="Liu Y."/>
            <person name="Xu W."/>
            <person name="Pan J."/>
            <person name="Luo Z.H."/>
            <person name="Li M."/>
        </authorList>
    </citation>
    <scope>NUCLEOTIDE SEQUENCE [LARGE SCALE GENOMIC DNA]</scope>
    <source>
        <strain evidence="1">SpSt-629</strain>
        <strain evidence="2">SpSt-688</strain>
    </source>
</reference>
<protein>
    <submittedName>
        <fullName evidence="2">Uncharacterized protein</fullName>
    </submittedName>
</protein>
<comment type="caution">
    <text evidence="2">The sequence shown here is derived from an EMBL/GenBank/DDBJ whole genome shotgun (WGS) entry which is preliminary data.</text>
</comment>
<organism evidence="2">
    <name type="scientific">Ignisphaera aggregans</name>
    <dbReference type="NCBI Taxonomy" id="334771"/>
    <lineage>
        <taxon>Archaea</taxon>
        <taxon>Thermoproteota</taxon>
        <taxon>Thermoprotei</taxon>
        <taxon>Desulfurococcales</taxon>
        <taxon>Desulfurococcaceae</taxon>
        <taxon>Ignisphaera</taxon>
    </lineage>
</organism>
<accession>A0A7J3MZL0</accession>
<dbReference type="EMBL" id="DTAU01000057">
    <property type="protein sequence ID" value="HFQ78715.1"/>
    <property type="molecule type" value="Genomic_DNA"/>
</dbReference>
<dbReference type="EMBL" id="DTDH01000160">
    <property type="protein sequence ID" value="HGT98951.1"/>
    <property type="molecule type" value="Genomic_DNA"/>
</dbReference>
<proteinExistence type="predicted"/>
<sequence>MGMEMNVDGFRVRVFYMGGMAIGVAEDFGPRVLYLAPRDRPNLNLFSVLPDFGVETVDGFWRIYGGHRLWIAPESMPRTYSIDDRPVSIEVRDDVVEVMGNPELLNNVLKSIVFKPLGNSGFVEVVHRVTNIGRWSIEFSCWALSVMKRGGFAIVPIKPFYRESLLPDRVVALWPYTRLSDKRLIFTDSYIVVVQDPSIEKPLKIGVRANPPWIAYYVDGYVFIKMFRYVDTVYPDFNVSVEIYTNNLFLELETLGPLKRVAPGEVNTHTELWSVIEVGELKPSEIDIADKLESKILKSLV</sequence>
<evidence type="ECO:0000313" key="1">
    <source>
        <dbReference type="EMBL" id="HFQ78715.1"/>
    </source>
</evidence>
<gene>
    <name evidence="1" type="ORF">ENT99_03310</name>
    <name evidence="2" type="ORF">ENU64_05935</name>
</gene>